<dbReference type="InterPro" id="IPR036942">
    <property type="entry name" value="Beta-barrel_TonB_sf"/>
</dbReference>
<keyword evidence="4 13" id="KW-1134">Transmembrane beta strand</keyword>
<dbReference type="Gene3D" id="2.170.130.10">
    <property type="entry name" value="TonB-dependent receptor, plug domain"/>
    <property type="match status" value="1"/>
</dbReference>
<keyword evidence="5" id="KW-0410">Iron transport</keyword>
<evidence type="ECO:0000256" key="5">
    <source>
        <dbReference type="ARBA" id="ARBA00022496"/>
    </source>
</evidence>
<evidence type="ECO:0000313" key="18">
    <source>
        <dbReference type="EMBL" id="STQ89514.1"/>
    </source>
</evidence>
<dbReference type="InterPro" id="IPR039426">
    <property type="entry name" value="TonB-dep_rcpt-like"/>
</dbReference>
<keyword evidence="9 15" id="KW-0798">TonB box</keyword>
<dbReference type="Pfam" id="PF07715">
    <property type="entry name" value="Plug"/>
    <property type="match status" value="1"/>
</dbReference>
<dbReference type="NCBIfam" id="TIGR01785">
    <property type="entry name" value="TonB-hemin"/>
    <property type="match status" value="1"/>
</dbReference>
<keyword evidence="5" id="KW-0406">Ion transport</keyword>
<evidence type="ECO:0000313" key="19">
    <source>
        <dbReference type="EMBL" id="TCU90487.1"/>
    </source>
</evidence>
<evidence type="ECO:0000256" key="11">
    <source>
        <dbReference type="ARBA" id="ARBA00023170"/>
    </source>
</evidence>
<dbReference type="Pfam" id="PF07660">
    <property type="entry name" value="STN"/>
    <property type="match status" value="1"/>
</dbReference>
<protein>
    <submittedName>
        <fullName evidence="19">Hemoglobin/transferrin/lactoferrin receptor protein</fullName>
    </submittedName>
    <submittedName>
        <fullName evidence="18">Iron(III) dicitrate transport protein FecA</fullName>
    </submittedName>
</protein>
<keyword evidence="6 13" id="KW-0812">Transmembrane</keyword>
<evidence type="ECO:0000256" key="9">
    <source>
        <dbReference type="ARBA" id="ARBA00023077"/>
    </source>
</evidence>
<evidence type="ECO:0000256" key="1">
    <source>
        <dbReference type="ARBA" id="ARBA00004571"/>
    </source>
</evidence>
<gene>
    <name evidence="18" type="primary">fecA</name>
    <name evidence="19" type="ORF">EV682_101520</name>
    <name evidence="18" type="ORF">NCTC11159_00538</name>
</gene>
<name>A0A377Q2T9_9NEIS</name>
<keyword evidence="11 19" id="KW-0675">Receptor</keyword>
<evidence type="ECO:0000256" key="10">
    <source>
        <dbReference type="ARBA" id="ARBA00023136"/>
    </source>
</evidence>
<dbReference type="GO" id="GO:0009279">
    <property type="term" value="C:cell outer membrane"/>
    <property type="evidence" value="ECO:0007669"/>
    <property type="project" value="UniProtKB-SubCell"/>
</dbReference>
<accession>A0A377Q2T9</accession>
<keyword evidence="21" id="KW-1185">Reference proteome</keyword>
<dbReference type="SMART" id="SM00965">
    <property type="entry name" value="STN"/>
    <property type="match status" value="1"/>
</dbReference>
<evidence type="ECO:0000259" key="17">
    <source>
        <dbReference type="SMART" id="SM00965"/>
    </source>
</evidence>
<evidence type="ECO:0000256" key="6">
    <source>
        <dbReference type="ARBA" id="ARBA00022692"/>
    </source>
</evidence>
<dbReference type="InterPro" id="IPR011662">
    <property type="entry name" value="Secretin/TonB_short_N"/>
</dbReference>
<dbReference type="Proteomes" id="UP000255108">
    <property type="component" value="Unassembled WGS sequence"/>
</dbReference>
<keyword evidence="3 13" id="KW-0813">Transport</keyword>
<keyword evidence="12 13" id="KW-0998">Cell outer membrane</keyword>
<dbReference type="AlphaFoldDB" id="A0A377Q2T9"/>
<evidence type="ECO:0000256" key="15">
    <source>
        <dbReference type="RuleBase" id="RU003357"/>
    </source>
</evidence>
<dbReference type="RefSeq" id="WP_165928583.1">
    <property type="nucleotide sequence ID" value="NZ_CAWOLO010000001.1"/>
</dbReference>
<dbReference type="InterPro" id="IPR012910">
    <property type="entry name" value="Plug_dom"/>
</dbReference>
<feature type="chain" id="PRO_5016945900" evidence="16">
    <location>
        <begin position="23"/>
        <end position="968"/>
    </location>
</feature>
<evidence type="ECO:0000256" key="12">
    <source>
        <dbReference type="ARBA" id="ARBA00023237"/>
    </source>
</evidence>
<dbReference type="SUPFAM" id="SSF56935">
    <property type="entry name" value="Porins"/>
    <property type="match status" value="1"/>
</dbReference>
<dbReference type="Proteomes" id="UP000295794">
    <property type="component" value="Unassembled WGS sequence"/>
</dbReference>
<dbReference type="Gene3D" id="3.55.50.30">
    <property type="match status" value="1"/>
</dbReference>
<evidence type="ECO:0000256" key="14">
    <source>
        <dbReference type="PROSITE-ProRule" id="PRU10144"/>
    </source>
</evidence>
<dbReference type="Gene3D" id="2.40.170.20">
    <property type="entry name" value="TonB-dependent receptor, beta-barrel domain"/>
    <property type="match status" value="1"/>
</dbReference>
<dbReference type="InterPro" id="IPR000531">
    <property type="entry name" value="Beta-barrel_TonB"/>
</dbReference>
<dbReference type="PANTHER" id="PTHR30442">
    <property type="entry name" value="IRON III DICITRATE TRANSPORT PROTEIN FECA"/>
    <property type="match status" value="1"/>
</dbReference>
<evidence type="ECO:0000256" key="3">
    <source>
        <dbReference type="ARBA" id="ARBA00022448"/>
    </source>
</evidence>
<dbReference type="PANTHER" id="PTHR30442:SF0">
    <property type="entry name" value="FE(3+) DICITRATE TRANSPORT PROTEIN FECA"/>
    <property type="match status" value="1"/>
</dbReference>
<evidence type="ECO:0000313" key="21">
    <source>
        <dbReference type="Proteomes" id="UP000295794"/>
    </source>
</evidence>
<dbReference type="Pfam" id="PF00593">
    <property type="entry name" value="TonB_dep_Rec_b-barrel"/>
    <property type="match status" value="1"/>
</dbReference>
<reference evidence="19 21" key="2">
    <citation type="submission" date="2019-03" db="EMBL/GenBank/DDBJ databases">
        <title>Genomic Encyclopedia of Type Strains, Phase IV (KMG-IV): sequencing the most valuable type-strain genomes for metagenomic binning, comparative biology and taxonomic classification.</title>
        <authorList>
            <person name="Goeker M."/>
        </authorList>
    </citation>
    <scope>NUCLEOTIDE SEQUENCE [LARGE SCALE GENOMIC DNA]</scope>
    <source>
        <strain evidence="19 21">DSM 3764</strain>
    </source>
</reference>
<evidence type="ECO:0000256" key="13">
    <source>
        <dbReference type="PROSITE-ProRule" id="PRU01360"/>
    </source>
</evidence>
<organism evidence="18 20">
    <name type="scientific">Iodobacter fluviatilis</name>
    <dbReference type="NCBI Taxonomy" id="537"/>
    <lineage>
        <taxon>Bacteria</taxon>
        <taxon>Pseudomonadati</taxon>
        <taxon>Pseudomonadota</taxon>
        <taxon>Betaproteobacteria</taxon>
        <taxon>Neisseriales</taxon>
        <taxon>Chitinibacteraceae</taxon>
        <taxon>Iodobacter</taxon>
    </lineage>
</organism>
<dbReference type="InterPro" id="IPR011276">
    <property type="entry name" value="TonB_haem/Hb_rcpt"/>
</dbReference>
<evidence type="ECO:0000256" key="7">
    <source>
        <dbReference type="ARBA" id="ARBA00022729"/>
    </source>
</evidence>
<evidence type="ECO:0000256" key="8">
    <source>
        <dbReference type="ARBA" id="ARBA00023004"/>
    </source>
</evidence>
<dbReference type="GO" id="GO:0033214">
    <property type="term" value="P:siderophore-iron import into cell"/>
    <property type="evidence" value="ECO:0007669"/>
    <property type="project" value="TreeGrafter"/>
</dbReference>
<keyword evidence="10 13" id="KW-0472">Membrane</keyword>
<evidence type="ECO:0000256" key="4">
    <source>
        <dbReference type="ARBA" id="ARBA00022452"/>
    </source>
</evidence>
<reference evidence="18 20" key="1">
    <citation type="submission" date="2018-06" db="EMBL/GenBank/DDBJ databases">
        <authorList>
            <consortium name="Pathogen Informatics"/>
            <person name="Doyle S."/>
        </authorList>
    </citation>
    <scope>NUCLEOTIDE SEQUENCE [LARGE SCALE GENOMIC DNA]</scope>
    <source>
        <strain evidence="18 20">NCTC11159</strain>
    </source>
</reference>
<sequence length="968" mass="106855">MRAFCRRAAIRPLILALSLAFAMPVQGIAAQPTAFELNISSQPLSSALGELARQSGMVLLVDARLTAGRQSTALKGNYSLRDALRQLLSGSGLRAEINSDGTIVLKQEPQADKAVAIGAVKVSGAAAAFLSDEQIEAHDRPYIKPGSSAHISRENIDRFRGTSPADILKGTPGVVVGDARNSGAVDVNIRGMQGQGRVPVLIDGSLQSSTVYRGYAGVADRSYIDPELISEINIAKGPSMGAEGAGAIGGLVSMQTLRTEDILKPGERSGFRIRTGLQDNSKEAPTHFETTPRTDRNNILDPRSGFLSLAYATRQDDFDLIAAISHRRTGNYFAGKNGFSSYQNIDENGDDDGITRFYHAGDEVLNTSNTTDSALLKTTLNLSNDQALELSYRYFKSAYGEIMPSQILRNSTGIIKQWKPSEVSTDAWTARYKYQPADNPLINLKANLWHTDMESAARNGDVFRNPHEGKPTSWEHECEQCVETLYLAKNQSQRYGADLSNTSRFDSAYGAFSLNYGFSLQKEDIAPSDRVKIDMDDINHNRNLRSGTRHEESAFLNMLWQPSDWLTVEAGGRYLRYRSKDRNTTATQLEEPLGWKRMYLYDDQSNQIGTVLWHQDQNGQFSDATNPLKASTIVLEHDKDEDPVEISRSQVHESTVDDMVFHNEIPGAFSRSAPIEREGSGFAPAFGLTFKLSDNISSYLRYTEGLRMPSLYESTVGFSATFSSPLEPEHSKNWETGISFIKDGVFSAEDKLRLKVAYFNNTTDKYITRIQISGKKAWEQNFSMANIDSYSVSGFELQSSYDRGDFFAELATTLNHKAMICDSKMAGYLRSKAQYTSNMSATPDCSPVGFTSSYVSNMIPPKISSNATFGTRLLDQKLTMGLRASYVSGPLNTSDPDATWQHSSGTAVQVKTLPYSLVDLFASYKINADTQVDMTIDNTTDRYYLDPLSLSLMPGPGRTVRMSLGMKF</sequence>
<dbReference type="GO" id="GO:0015232">
    <property type="term" value="F:heme transmembrane transporter activity"/>
    <property type="evidence" value="ECO:0007669"/>
    <property type="project" value="InterPro"/>
</dbReference>
<evidence type="ECO:0000256" key="2">
    <source>
        <dbReference type="ARBA" id="ARBA00009810"/>
    </source>
</evidence>
<keyword evidence="8" id="KW-0408">Iron</keyword>
<feature type="domain" description="Secretin/TonB short N-terminal" evidence="17">
    <location>
        <begin position="57"/>
        <end position="108"/>
    </location>
</feature>
<evidence type="ECO:0000256" key="16">
    <source>
        <dbReference type="SAM" id="SignalP"/>
    </source>
</evidence>
<dbReference type="EMBL" id="SMBT01000001">
    <property type="protein sequence ID" value="TCU90487.1"/>
    <property type="molecule type" value="Genomic_DNA"/>
</dbReference>
<dbReference type="PROSITE" id="PS52016">
    <property type="entry name" value="TONB_DEPENDENT_REC_3"/>
    <property type="match status" value="1"/>
</dbReference>
<dbReference type="PROSITE" id="PS01156">
    <property type="entry name" value="TONB_DEPENDENT_REC_2"/>
    <property type="match status" value="1"/>
</dbReference>
<dbReference type="InterPro" id="IPR037066">
    <property type="entry name" value="Plug_dom_sf"/>
</dbReference>
<proteinExistence type="inferred from homology"/>
<dbReference type="EMBL" id="UGHR01000001">
    <property type="protein sequence ID" value="STQ89514.1"/>
    <property type="molecule type" value="Genomic_DNA"/>
</dbReference>
<feature type="signal peptide" evidence="16">
    <location>
        <begin position="1"/>
        <end position="22"/>
    </location>
</feature>
<comment type="subcellular location">
    <subcellularLocation>
        <location evidence="1 13">Cell outer membrane</location>
        <topology evidence="1 13">Multi-pass membrane protein</topology>
    </subcellularLocation>
</comment>
<feature type="short sequence motif" description="TonB C-terminal box" evidence="14">
    <location>
        <begin position="951"/>
        <end position="968"/>
    </location>
</feature>
<comment type="similarity">
    <text evidence="2 13 15">Belongs to the TonB-dependent receptor family.</text>
</comment>
<keyword evidence="7 16" id="KW-0732">Signal</keyword>
<evidence type="ECO:0000313" key="20">
    <source>
        <dbReference type="Proteomes" id="UP000255108"/>
    </source>
</evidence>
<dbReference type="InterPro" id="IPR010917">
    <property type="entry name" value="TonB_rcpt_CS"/>
</dbReference>